<accession>A0A391NLM7</accession>
<dbReference type="EMBL" id="BDIP01001524">
    <property type="protein sequence ID" value="GCA62834.1"/>
    <property type="molecule type" value="Genomic_DNA"/>
</dbReference>
<keyword evidence="2" id="KW-1185">Reference proteome</keyword>
<organism evidence="1 2">
    <name type="scientific">Kipferlia bialata</name>
    <dbReference type="NCBI Taxonomy" id="797122"/>
    <lineage>
        <taxon>Eukaryota</taxon>
        <taxon>Metamonada</taxon>
        <taxon>Carpediemonas-like organisms</taxon>
        <taxon>Kipferlia</taxon>
    </lineage>
</organism>
<evidence type="ECO:0000313" key="2">
    <source>
        <dbReference type="Proteomes" id="UP000265618"/>
    </source>
</evidence>
<gene>
    <name evidence="1" type="ORF">KIPB_006092</name>
</gene>
<protein>
    <submittedName>
        <fullName evidence="1">Uncharacterized protein</fullName>
    </submittedName>
</protein>
<name>A0A391NLM7_9EUKA</name>
<proteinExistence type="predicted"/>
<dbReference type="Proteomes" id="UP000265618">
    <property type="component" value="Unassembled WGS sequence"/>
</dbReference>
<feature type="non-terminal residue" evidence="1">
    <location>
        <position position="1"/>
    </location>
</feature>
<evidence type="ECO:0000313" key="1">
    <source>
        <dbReference type="EMBL" id="GCA62834.1"/>
    </source>
</evidence>
<dbReference type="AlphaFoldDB" id="A0A391NLM7"/>
<reference evidence="1 2" key="1">
    <citation type="journal article" date="2018" name="PLoS ONE">
        <title>The draft genome of Kipferlia bialata reveals reductive genome evolution in fornicate parasites.</title>
        <authorList>
            <person name="Tanifuji G."/>
            <person name="Takabayashi S."/>
            <person name="Kume K."/>
            <person name="Takagi M."/>
            <person name="Nakayama T."/>
            <person name="Kamikawa R."/>
            <person name="Inagaki Y."/>
            <person name="Hashimoto T."/>
        </authorList>
    </citation>
    <scope>NUCLEOTIDE SEQUENCE [LARGE SCALE GENOMIC DNA]</scope>
    <source>
        <strain evidence="1">NY0173</strain>
    </source>
</reference>
<sequence length="26" mass="2577">GSALVEIDPAGAAVCIATAVNQETLY</sequence>
<comment type="caution">
    <text evidence="1">The sequence shown here is derived from an EMBL/GenBank/DDBJ whole genome shotgun (WGS) entry which is preliminary data.</text>
</comment>